<protein>
    <submittedName>
        <fullName evidence="1">Uncharacterized protein</fullName>
    </submittedName>
</protein>
<name>A0A0F9G708_9ZZZZ</name>
<dbReference type="AlphaFoldDB" id="A0A0F9G708"/>
<proteinExistence type="predicted"/>
<gene>
    <name evidence="1" type="ORF">LCGC14_2156780</name>
</gene>
<sequence length="59" mass="6835">MKQSKEEVIFLERIAFRVIKPKWAIKLHGGFMHDGTPMDEIKTIAEFITYSKKGVVVNK</sequence>
<dbReference type="EMBL" id="LAZR01027592">
    <property type="protein sequence ID" value="KKL65260.1"/>
    <property type="molecule type" value="Genomic_DNA"/>
</dbReference>
<evidence type="ECO:0000313" key="1">
    <source>
        <dbReference type="EMBL" id="KKL65260.1"/>
    </source>
</evidence>
<comment type="caution">
    <text evidence="1">The sequence shown here is derived from an EMBL/GenBank/DDBJ whole genome shotgun (WGS) entry which is preliminary data.</text>
</comment>
<reference evidence="1" key="1">
    <citation type="journal article" date="2015" name="Nature">
        <title>Complex archaea that bridge the gap between prokaryotes and eukaryotes.</title>
        <authorList>
            <person name="Spang A."/>
            <person name="Saw J.H."/>
            <person name="Jorgensen S.L."/>
            <person name="Zaremba-Niedzwiedzka K."/>
            <person name="Martijn J."/>
            <person name="Lind A.E."/>
            <person name="van Eijk R."/>
            <person name="Schleper C."/>
            <person name="Guy L."/>
            <person name="Ettema T.J."/>
        </authorList>
    </citation>
    <scope>NUCLEOTIDE SEQUENCE</scope>
</reference>
<organism evidence="1">
    <name type="scientific">marine sediment metagenome</name>
    <dbReference type="NCBI Taxonomy" id="412755"/>
    <lineage>
        <taxon>unclassified sequences</taxon>
        <taxon>metagenomes</taxon>
        <taxon>ecological metagenomes</taxon>
    </lineage>
</organism>
<accession>A0A0F9G708</accession>